<evidence type="ECO:0000313" key="3">
    <source>
        <dbReference type="Proteomes" id="UP001642501"/>
    </source>
</evidence>
<evidence type="ECO:0000256" key="1">
    <source>
        <dbReference type="SAM" id="MobiDB-lite"/>
    </source>
</evidence>
<comment type="caution">
    <text evidence="2">The sequence shown here is derived from an EMBL/GenBank/DDBJ whole genome shotgun (WGS) entry which is preliminary data.</text>
</comment>
<evidence type="ECO:0008006" key="4">
    <source>
        <dbReference type="Google" id="ProtNLM"/>
    </source>
</evidence>
<dbReference type="Proteomes" id="UP001642501">
    <property type="component" value="Unassembled WGS sequence"/>
</dbReference>
<protein>
    <recommendedName>
        <fullName evidence="4">Reverse transcriptase domain-containing protein</fullName>
    </recommendedName>
</protein>
<evidence type="ECO:0000313" key="2">
    <source>
        <dbReference type="EMBL" id="CAK7275663.1"/>
    </source>
</evidence>
<dbReference type="EMBL" id="CAWUOM010000402">
    <property type="protein sequence ID" value="CAK7275663.1"/>
    <property type="molecule type" value="Genomic_DNA"/>
</dbReference>
<keyword evidence="3" id="KW-1185">Reference proteome</keyword>
<accession>A0ABP0E4Z0</accession>
<name>A0ABP0E4Z0_9PEZI</name>
<sequence>MSTSAEHLQATMLRLQQRLSELEIANKELRDNSESRKDPLKIPPPKRFDGNQAGLRTFLTQSRLYLDHYEANLKSEADKVKTPASVESLQVSYIDDFTFMVASKSLRRNCLALEEIYSDLVRQATQCGIEFEPSKTELLHLTKLSGWDKCTVNI</sequence>
<feature type="region of interest" description="Disordered" evidence="1">
    <location>
        <begin position="27"/>
        <end position="47"/>
    </location>
</feature>
<feature type="compositionally biased region" description="Basic and acidic residues" evidence="1">
    <location>
        <begin position="27"/>
        <end position="40"/>
    </location>
</feature>
<reference evidence="2 3" key="1">
    <citation type="submission" date="2024-01" db="EMBL/GenBank/DDBJ databases">
        <authorList>
            <person name="Allen C."/>
            <person name="Tagirdzhanova G."/>
        </authorList>
    </citation>
    <scope>NUCLEOTIDE SEQUENCE [LARGE SCALE GENOMIC DNA]</scope>
    <source>
        <strain evidence="2 3">CBS 573.63</strain>
    </source>
</reference>
<gene>
    <name evidence="2" type="ORF">SEPCBS57363_006826</name>
</gene>
<organism evidence="2 3">
    <name type="scientific">Sporothrix epigloea</name>
    <dbReference type="NCBI Taxonomy" id="1892477"/>
    <lineage>
        <taxon>Eukaryota</taxon>
        <taxon>Fungi</taxon>
        <taxon>Dikarya</taxon>
        <taxon>Ascomycota</taxon>
        <taxon>Pezizomycotina</taxon>
        <taxon>Sordariomycetes</taxon>
        <taxon>Sordariomycetidae</taxon>
        <taxon>Ophiostomatales</taxon>
        <taxon>Ophiostomataceae</taxon>
        <taxon>Sporothrix</taxon>
    </lineage>
</organism>
<proteinExistence type="predicted"/>
<feature type="non-terminal residue" evidence="2">
    <location>
        <position position="154"/>
    </location>
</feature>